<feature type="domain" description="Exocyst complex component EXOC6/Sec15 N-terminal" evidence="1">
    <location>
        <begin position="43"/>
        <end position="164"/>
    </location>
</feature>
<keyword evidence="3" id="KW-1185">Reference proteome</keyword>
<organism evidence="2 3">
    <name type="scientific">Ridgeia piscesae</name>
    <name type="common">Tubeworm</name>
    <dbReference type="NCBI Taxonomy" id="27915"/>
    <lineage>
        <taxon>Eukaryota</taxon>
        <taxon>Metazoa</taxon>
        <taxon>Spiralia</taxon>
        <taxon>Lophotrochozoa</taxon>
        <taxon>Annelida</taxon>
        <taxon>Polychaeta</taxon>
        <taxon>Sedentaria</taxon>
        <taxon>Canalipalpata</taxon>
        <taxon>Sabellida</taxon>
        <taxon>Siboglinidae</taxon>
        <taxon>Ridgeia</taxon>
    </lineage>
</organism>
<sequence>MLGVSCSPSKDLSKLETEAKVNARQHVAKLLQRPDQLEKVEQIRKRVSRKKGAVEAMLKTSVQSQLDGVRTGLNQLSNALKDLKGIKDSLTEVDTTYTSIAGLGDKLKRVREENSRHSQLGAAVENLKHIFNVPETVKKCEDLINDGKLLHAHKCLTDLESSRNDLLQELHKQTTQSPTDKNTVNHYFADVERLAENLGKQLWLILHRMTITVRREPPIIVTVMRIIEREERTDTFMLKRYDRTGFIPPGRPRRWKQKAFKALDEAVVGRIEGCQMEDRSVTKMWLVRHLEVIRQLVIEDLRVVKVQSTEHS</sequence>
<gene>
    <name evidence="2" type="ORF">NP493_9g03030</name>
</gene>
<dbReference type="EMBL" id="JAODUO010000009">
    <property type="protein sequence ID" value="KAK2193650.1"/>
    <property type="molecule type" value="Genomic_DNA"/>
</dbReference>
<dbReference type="GO" id="GO:0000145">
    <property type="term" value="C:exocyst"/>
    <property type="evidence" value="ECO:0007669"/>
    <property type="project" value="InterPro"/>
</dbReference>
<dbReference type="GO" id="GO:0006887">
    <property type="term" value="P:exocytosis"/>
    <property type="evidence" value="ECO:0007669"/>
    <property type="project" value="InterPro"/>
</dbReference>
<dbReference type="GO" id="GO:0000149">
    <property type="term" value="F:SNARE binding"/>
    <property type="evidence" value="ECO:0007669"/>
    <property type="project" value="TreeGrafter"/>
</dbReference>
<evidence type="ECO:0000313" key="2">
    <source>
        <dbReference type="EMBL" id="KAK2193650.1"/>
    </source>
</evidence>
<dbReference type="PANTHER" id="PTHR21292">
    <property type="entry name" value="EXOCYST COMPLEX COMPONENT SEC6-RELATED"/>
    <property type="match status" value="1"/>
</dbReference>
<dbReference type="InterPro" id="IPR010326">
    <property type="entry name" value="EXOC3/Sec6"/>
</dbReference>
<dbReference type="Pfam" id="PF06046">
    <property type="entry name" value="Sec6"/>
    <property type="match status" value="1"/>
</dbReference>
<dbReference type="Proteomes" id="UP001209878">
    <property type="component" value="Unassembled WGS sequence"/>
</dbReference>
<proteinExistence type="predicted"/>
<dbReference type="GO" id="GO:0051601">
    <property type="term" value="P:exocyst localization"/>
    <property type="evidence" value="ECO:0007669"/>
    <property type="project" value="TreeGrafter"/>
</dbReference>
<accession>A0AAD9PFD7</accession>
<protein>
    <recommendedName>
        <fullName evidence="1">Exocyst complex component EXOC6/Sec15 N-terminal domain-containing protein</fullName>
    </recommendedName>
</protein>
<dbReference type="InterPro" id="IPR048359">
    <property type="entry name" value="EXOC6_Sec15_N"/>
</dbReference>
<dbReference type="Pfam" id="PF20651">
    <property type="entry name" value="EXOC6_Sec15_N"/>
    <property type="match status" value="1"/>
</dbReference>
<reference evidence="2" key="1">
    <citation type="journal article" date="2023" name="Mol. Biol. Evol.">
        <title>Third-Generation Sequencing Reveals the Adaptive Role of the Epigenome in Three Deep-Sea Polychaetes.</title>
        <authorList>
            <person name="Perez M."/>
            <person name="Aroh O."/>
            <person name="Sun Y."/>
            <person name="Lan Y."/>
            <person name="Juniper S.K."/>
            <person name="Young C.R."/>
            <person name="Angers B."/>
            <person name="Qian P.Y."/>
        </authorList>
    </citation>
    <scope>NUCLEOTIDE SEQUENCE</scope>
    <source>
        <strain evidence="2">R07B-5</strain>
    </source>
</reference>
<comment type="caution">
    <text evidence="2">The sequence shown here is derived from an EMBL/GenBank/DDBJ whole genome shotgun (WGS) entry which is preliminary data.</text>
</comment>
<name>A0AAD9PFD7_RIDPI</name>
<dbReference type="PANTHER" id="PTHR21292:SF1">
    <property type="entry name" value="EXOCYST COMPLEX COMPONENT 3"/>
    <property type="match status" value="1"/>
</dbReference>
<evidence type="ECO:0000313" key="3">
    <source>
        <dbReference type="Proteomes" id="UP001209878"/>
    </source>
</evidence>
<dbReference type="AlphaFoldDB" id="A0AAD9PFD7"/>
<evidence type="ECO:0000259" key="1">
    <source>
        <dbReference type="Pfam" id="PF20651"/>
    </source>
</evidence>